<dbReference type="EMBL" id="JBHLWV010000011">
    <property type="protein sequence ID" value="MFC0313775.1"/>
    <property type="molecule type" value="Genomic_DNA"/>
</dbReference>
<dbReference type="RefSeq" id="WP_382360579.1">
    <property type="nucleotide sequence ID" value="NZ_JBHLWV010000011.1"/>
</dbReference>
<keyword evidence="1" id="KW-0812">Transmembrane</keyword>
<keyword evidence="1" id="KW-1133">Transmembrane helix</keyword>
<sequence>MTTVEQLTAPGGETRRPASGTVTVFGVDWPAYKAHAVLVGVVAVALVLAFGGTGSLAGWVAATAVVLVWWGERLALGLRWDDRERDHHARR</sequence>
<protein>
    <recommendedName>
        <fullName evidence="4">UsfY protein</fullName>
    </recommendedName>
</protein>
<organism evidence="2 3">
    <name type="scientific">Gordonia phosphorivorans</name>
    <dbReference type="NCBI Taxonomy" id="1056982"/>
    <lineage>
        <taxon>Bacteria</taxon>
        <taxon>Bacillati</taxon>
        <taxon>Actinomycetota</taxon>
        <taxon>Actinomycetes</taxon>
        <taxon>Mycobacteriales</taxon>
        <taxon>Gordoniaceae</taxon>
        <taxon>Gordonia</taxon>
    </lineage>
</organism>
<keyword evidence="3" id="KW-1185">Reference proteome</keyword>
<comment type="caution">
    <text evidence="2">The sequence shown here is derived from an EMBL/GenBank/DDBJ whole genome shotgun (WGS) entry which is preliminary data.</text>
</comment>
<reference evidence="2 3" key="1">
    <citation type="submission" date="2024-09" db="EMBL/GenBank/DDBJ databases">
        <authorList>
            <person name="Sun Q."/>
            <person name="Mori K."/>
        </authorList>
    </citation>
    <scope>NUCLEOTIDE SEQUENCE [LARGE SCALE GENOMIC DNA]</scope>
    <source>
        <strain evidence="2 3">CCM 7957</strain>
    </source>
</reference>
<evidence type="ECO:0000256" key="1">
    <source>
        <dbReference type="SAM" id="Phobius"/>
    </source>
</evidence>
<proteinExistence type="predicted"/>
<accession>A0ABV6H4H6</accession>
<dbReference type="Proteomes" id="UP001589783">
    <property type="component" value="Unassembled WGS sequence"/>
</dbReference>
<evidence type="ECO:0000313" key="3">
    <source>
        <dbReference type="Proteomes" id="UP001589783"/>
    </source>
</evidence>
<evidence type="ECO:0008006" key="4">
    <source>
        <dbReference type="Google" id="ProtNLM"/>
    </source>
</evidence>
<name>A0ABV6H4H6_9ACTN</name>
<feature type="transmembrane region" description="Helical" evidence="1">
    <location>
        <begin position="37"/>
        <end position="70"/>
    </location>
</feature>
<keyword evidence="1" id="KW-0472">Membrane</keyword>
<evidence type="ECO:0000313" key="2">
    <source>
        <dbReference type="EMBL" id="MFC0313775.1"/>
    </source>
</evidence>
<gene>
    <name evidence="2" type="ORF">ACFFJD_02765</name>
</gene>